<evidence type="ECO:0000256" key="3">
    <source>
        <dbReference type="ARBA" id="ARBA00022452"/>
    </source>
</evidence>
<proteinExistence type="inferred from homology"/>
<dbReference type="Pfam" id="PF00593">
    <property type="entry name" value="TonB_dep_Rec_b-barrel"/>
    <property type="match status" value="1"/>
</dbReference>
<dbReference type="Gene3D" id="2.40.170.20">
    <property type="entry name" value="TonB-dependent receptor, beta-barrel domain"/>
    <property type="match status" value="1"/>
</dbReference>
<keyword evidence="5 13" id="KW-0732">Signal</keyword>
<keyword evidence="9 10" id="KW-0998">Cell outer membrane</keyword>
<feature type="region of interest" description="Disordered" evidence="12">
    <location>
        <begin position="595"/>
        <end position="638"/>
    </location>
</feature>
<keyword evidence="8" id="KW-0675">Receptor</keyword>
<keyword evidence="2 10" id="KW-0813">Transport</keyword>
<dbReference type="OrthoDB" id="1627126at2"/>
<reference evidence="15 16" key="1">
    <citation type="journal article" date="2018" name="Int. J. Syst. Evol. Microbiol.">
        <title>Methylomusa anaerophila gen. nov., sp. nov., an anaerobic methanol-utilizing bacterium isolated from a microbial fuel cell.</title>
        <authorList>
            <person name="Amano N."/>
            <person name="Yamamuro A."/>
            <person name="Miyahara M."/>
            <person name="Kouzuma A."/>
            <person name="Abe T."/>
            <person name="Watanabe K."/>
        </authorList>
    </citation>
    <scope>NUCLEOTIDE SEQUENCE [LARGE SCALE GENOMIC DNA]</scope>
    <source>
        <strain evidence="15 16">MMFC1</strain>
    </source>
</reference>
<keyword evidence="16" id="KW-1185">Reference proteome</keyword>
<dbReference type="InterPro" id="IPR039426">
    <property type="entry name" value="TonB-dep_rcpt-like"/>
</dbReference>
<evidence type="ECO:0000256" key="8">
    <source>
        <dbReference type="ARBA" id="ARBA00023170"/>
    </source>
</evidence>
<feature type="compositionally biased region" description="Low complexity" evidence="12">
    <location>
        <begin position="684"/>
        <end position="693"/>
    </location>
</feature>
<dbReference type="GO" id="GO:0044718">
    <property type="term" value="P:siderophore transmembrane transport"/>
    <property type="evidence" value="ECO:0007669"/>
    <property type="project" value="TreeGrafter"/>
</dbReference>
<dbReference type="PANTHER" id="PTHR30069:SF29">
    <property type="entry name" value="HEMOGLOBIN AND HEMOGLOBIN-HAPTOGLOBIN-BINDING PROTEIN 1-RELATED"/>
    <property type="match status" value="1"/>
</dbReference>
<name>A0A348AKB5_9FIRM</name>
<organism evidence="15 16">
    <name type="scientific">Methylomusa anaerophila</name>
    <dbReference type="NCBI Taxonomy" id="1930071"/>
    <lineage>
        <taxon>Bacteria</taxon>
        <taxon>Bacillati</taxon>
        <taxon>Bacillota</taxon>
        <taxon>Negativicutes</taxon>
        <taxon>Selenomonadales</taxon>
        <taxon>Sporomusaceae</taxon>
        <taxon>Methylomusa</taxon>
    </lineage>
</organism>
<keyword evidence="6 11" id="KW-0798">TonB box</keyword>
<dbReference type="PANTHER" id="PTHR30069">
    <property type="entry name" value="TONB-DEPENDENT OUTER MEMBRANE RECEPTOR"/>
    <property type="match status" value="1"/>
</dbReference>
<dbReference type="InterPro" id="IPR005546">
    <property type="entry name" value="Autotransporte_beta"/>
</dbReference>
<gene>
    <name evidence="15" type="primary">prn</name>
    <name evidence="15" type="ORF">MAMMFC1_02197</name>
</gene>
<dbReference type="PROSITE" id="PS51208">
    <property type="entry name" value="AUTOTRANSPORTER"/>
    <property type="match status" value="1"/>
</dbReference>
<dbReference type="InterPro" id="IPR036942">
    <property type="entry name" value="Beta-barrel_TonB_sf"/>
</dbReference>
<dbReference type="EMBL" id="AP018449">
    <property type="protein sequence ID" value="BBB91513.1"/>
    <property type="molecule type" value="Genomic_DNA"/>
</dbReference>
<keyword evidence="3 10" id="KW-1134">Transmembrane beta strand</keyword>
<dbReference type="SMART" id="SM00869">
    <property type="entry name" value="Autotransporter"/>
    <property type="match status" value="1"/>
</dbReference>
<dbReference type="GO" id="GO:0009279">
    <property type="term" value="C:cell outer membrane"/>
    <property type="evidence" value="ECO:0007669"/>
    <property type="project" value="UniProtKB-SubCell"/>
</dbReference>
<evidence type="ECO:0000256" key="6">
    <source>
        <dbReference type="ARBA" id="ARBA00023077"/>
    </source>
</evidence>
<dbReference type="Gene3D" id="2.170.130.10">
    <property type="entry name" value="TonB-dependent receptor, plug domain"/>
    <property type="match status" value="1"/>
</dbReference>
<dbReference type="Proteomes" id="UP000276437">
    <property type="component" value="Chromosome"/>
</dbReference>
<evidence type="ECO:0000313" key="16">
    <source>
        <dbReference type="Proteomes" id="UP000276437"/>
    </source>
</evidence>
<feature type="domain" description="Autotransporter" evidence="14">
    <location>
        <begin position="325"/>
        <end position="594"/>
    </location>
</feature>
<feature type="chain" id="PRO_5016824469" evidence="13">
    <location>
        <begin position="43"/>
        <end position="1463"/>
    </location>
</feature>
<comment type="similarity">
    <text evidence="10 11">Belongs to the TonB-dependent receptor family.</text>
</comment>
<dbReference type="PROSITE" id="PS52016">
    <property type="entry name" value="TONB_DEPENDENT_REC_3"/>
    <property type="match status" value="1"/>
</dbReference>
<accession>A0A348AKB5</accession>
<dbReference type="InterPro" id="IPR036709">
    <property type="entry name" value="Autotransporte_beta_dom_sf"/>
</dbReference>
<evidence type="ECO:0000256" key="11">
    <source>
        <dbReference type="RuleBase" id="RU003357"/>
    </source>
</evidence>
<feature type="region of interest" description="Disordered" evidence="12">
    <location>
        <begin position="669"/>
        <end position="708"/>
    </location>
</feature>
<evidence type="ECO:0000256" key="5">
    <source>
        <dbReference type="ARBA" id="ARBA00022729"/>
    </source>
</evidence>
<dbReference type="SUPFAM" id="SSF103515">
    <property type="entry name" value="Autotransporter"/>
    <property type="match status" value="1"/>
</dbReference>
<feature type="signal peptide" evidence="13">
    <location>
        <begin position="1"/>
        <end position="42"/>
    </location>
</feature>
<keyword evidence="7 10" id="KW-0472">Membrane</keyword>
<evidence type="ECO:0000256" key="1">
    <source>
        <dbReference type="ARBA" id="ARBA00004571"/>
    </source>
</evidence>
<dbReference type="GO" id="GO:0015344">
    <property type="term" value="F:siderophore uptake transmembrane transporter activity"/>
    <property type="evidence" value="ECO:0007669"/>
    <property type="project" value="TreeGrafter"/>
</dbReference>
<dbReference type="InterPro" id="IPR037066">
    <property type="entry name" value="Plug_dom_sf"/>
</dbReference>
<dbReference type="KEGG" id="mana:MAMMFC1_02197"/>
<protein>
    <submittedName>
        <fullName evidence="15">Pertactin autotransporter</fullName>
    </submittedName>
</protein>
<evidence type="ECO:0000259" key="14">
    <source>
        <dbReference type="PROSITE" id="PS51208"/>
    </source>
</evidence>
<dbReference type="Pfam" id="PF03797">
    <property type="entry name" value="Autotransporter"/>
    <property type="match status" value="1"/>
</dbReference>
<evidence type="ECO:0000256" key="7">
    <source>
        <dbReference type="ARBA" id="ARBA00023136"/>
    </source>
</evidence>
<dbReference type="InterPro" id="IPR006315">
    <property type="entry name" value="OM_autotransptr_brl_dom"/>
</dbReference>
<feature type="compositionally biased region" description="Low complexity" evidence="12">
    <location>
        <begin position="607"/>
        <end position="638"/>
    </location>
</feature>
<dbReference type="InterPro" id="IPR000531">
    <property type="entry name" value="Beta-barrel_TonB"/>
</dbReference>
<dbReference type="Gene3D" id="2.40.128.130">
    <property type="entry name" value="Autotransporter beta-domain"/>
    <property type="match status" value="1"/>
</dbReference>
<evidence type="ECO:0000256" key="12">
    <source>
        <dbReference type="SAM" id="MobiDB-lite"/>
    </source>
</evidence>
<evidence type="ECO:0000256" key="9">
    <source>
        <dbReference type="ARBA" id="ARBA00023237"/>
    </source>
</evidence>
<evidence type="ECO:0000256" key="13">
    <source>
        <dbReference type="SAM" id="SignalP"/>
    </source>
</evidence>
<evidence type="ECO:0000256" key="2">
    <source>
        <dbReference type="ARBA" id="ARBA00022448"/>
    </source>
</evidence>
<dbReference type="InterPro" id="IPR003991">
    <property type="entry name" value="Pertactin_virulence_factor"/>
</dbReference>
<evidence type="ECO:0000313" key="15">
    <source>
        <dbReference type="EMBL" id="BBB91513.1"/>
    </source>
</evidence>
<dbReference type="SUPFAM" id="SSF56935">
    <property type="entry name" value="Porins"/>
    <property type="match status" value="1"/>
</dbReference>
<evidence type="ECO:0000256" key="4">
    <source>
        <dbReference type="ARBA" id="ARBA00022692"/>
    </source>
</evidence>
<comment type="subcellular location">
    <subcellularLocation>
        <location evidence="1 10">Cell outer membrane</location>
        <topology evidence="1 10">Multi-pass membrane protein</topology>
    </subcellularLocation>
</comment>
<dbReference type="PRINTS" id="PR01484">
    <property type="entry name" value="PRTACTNFAMLY"/>
</dbReference>
<keyword evidence="4 10" id="KW-0812">Transmembrane</keyword>
<dbReference type="Pfam" id="PF07715">
    <property type="entry name" value="Plug"/>
    <property type="match status" value="1"/>
</dbReference>
<dbReference type="NCBIfam" id="TIGR01414">
    <property type="entry name" value="autotrans_barl"/>
    <property type="match status" value="1"/>
</dbReference>
<dbReference type="RefSeq" id="WP_126308521.1">
    <property type="nucleotide sequence ID" value="NZ_AP018449.1"/>
</dbReference>
<evidence type="ECO:0000256" key="10">
    <source>
        <dbReference type="PROSITE-ProRule" id="PRU01360"/>
    </source>
</evidence>
<sequence length="1463" mass="159556">MRQHKAKQAKQSGKLKKKALAMRICCALALGFAAQPGGPAYAAEAGASVTVEADSVKETTADASGQINYGTSYTDVTIQNSGRWRPMDAITFGDPYYLPVYEIYIDKLDVKAGGIIDLTWQETPNPVFWGEQFGIGGSNFFRNLWVTDATLADGAVFRISAAPAVYNGEYSLSVTPSVNRITLGSYTSPVAGGGTIYVQLGNIIGFDPLKINSSSKTFGTSGTRFLTIYEQTSGQFRIAGQASYLDAPLNVYKVTPVIETSEAGGNEYQPEYMVFADLLDYTVDNTGLLSESAKTAGDMQLAMRNLWRLENANTLSRLDELHTPEARRREGIWTNAYGGRFTNNSSYGRSVRENYHGLQVGYDQERPGGFYGGRLYTGLFFQQTRADTGLHTGSGSSESSGFGAYAAWVGRNGRYLDLMLRGSKLHNDYYFYSNGGKIDADYHAWAFGLNARYGLHKPLTNGWFWEPHVGLAAGRIDDADYPTSNGLQVTQGKVDVLTGQVGVLAGRSLGEKGNFYARVTVNHDFAGSGSLRGSYSGGTQAIETGAARDTWCELALGANARISPSGNFNVNVLHTFGGDVKTDWQVNGGFNWRWGGFASRQKPPAQPQEAAAPAVTPAAVAGSTPASGPEPPAEGAGSNSLIAAGEAIGAGDDLALPVAGPDKQPVAVARDGAAAGQPGPTDLSPEPAATDEPSPAPAPAPAGESAPASGYALEPVVVEAPRPAWEDKLSPGTVTVIEPDKYKGEQKTLPDLLKEVPGVHVRYSAGGIGQYTTVSVRGSTASQVGVFVDGVLTNLGGDAAVDISTIPVKNVARIEVYRGYVPARFGGTYMGGVINIVTKKPEKADISASYGQRSWGGYTGSLQVDAPLGSGSLMVGINRDQSDGDFRYTNFGYQNGIATLLASYEQSVADLEGQIARGEISADNTDYIREKNYLAYLKRLSPTRYRMNNSYKNTDALLKWQDEHWQVKAGWKQIDRLMPLSLSGNTCWDKEDVPDEYSPDAPGPSYQKTNLRKRQELTAKDILVGRRDTSGNLEWGWNVNYLDQEKRYSNPDLAPGSYAMTKPLSVWSAYDSRRFGASLDGSFKAGNHLLDFLLNYSRETMDIKGWRMDDINSIANKQWKYKYRQTLFNVQLQDTITLNDAGDLWFTPSIRYNSSDILGSSREKRGGGWLKADDEQRDSKTTWQFALKKKVSNSLTLRASYGKYYRLLNLYEIAGDGAGILPRPGTDAHGNAWGSVYPQPEEGIQWDVGAAWKGRWLKADADISLTYFSRRSENLLQLQRYGINNWCYVNAAKGKASGVELQSNLTWAKWDLNLAATYVHARSSSTTGNTPAGLYTWNDYPMTYTPEWEGKLRLTYRPDSKTALFTEINYTGEQYYADSLSTLGGGSSQYMQTALTTVGLGCRYQLNKNAQLVVGVNDLFDKGPELKEIYTETDGYGLNVRKESNAAYPLQGRTYYATVQYNF</sequence>
<dbReference type="InterPro" id="IPR012910">
    <property type="entry name" value="Plug_dom"/>
</dbReference>